<keyword evidence="2" id="KW-1185">Reference proteome</keyword>
<evidence type="ECO:0000313" key="1">
    <source>
        <dbReference type="EMBL" id="SFV32767.1"/>
    </source>
</evidence>
<evidence type="ECO:0000313" key="2">
    <source>
        <dbReference type="Proteomes" id="UP000199423"/>
    </source>
</evidence>
<accession>A0A1I7NDK4</accession>
<dbReference type="EMBL" id="FPCH01000002">
    <property type="protein sequence ID" value="SFV32767.1"/>
    <property type="molecule type" value="Genomic_DNA"/>
</dbReference>
<gene>
    <name evidence="1" type="ORF">SAMN04488557_1718</name>
</gene>
<reference evidence="2" key="1">
    <citation type="submission" date="2016-10" db="EMBL/GenBank/DDBJ databases">
        <authorList>
            <person name="Varghese N."/>
            <person name="Submissions S."/>
        </authorList>
    </citation>
    <scope>NUCLEOTIDE SEQUENCE [LARGE SCALE GENOMIC DNA]</scope>
    <source>
        <strain evidence="2">DSM 1565</strain>
    </source>
</reference>
<organism evidence="1 2">
    <name type="scientific">Hyphomicrobium facile</name>
    <dbReference type="NCBI Taxonomy" id="51670"/>
    <lineage>
        <taxon>Bacteria</taxon>
        <taxon>Pseudomonadati</taxon>
        <taxon>Pseudomonadota</taxon>
        <taxon>Alphaproteobacteria</taxon>
        <taxon>Hyphomicrobiales</taxon>
        <taxon>Hyphomicrobiaceae</taxon>
        <taxon>Hyphomicrobium</taxon>
    </lineage>
</organism>
<sequence length="129" mass="13268">MRGVAMVRNSLALFIGASIATLFVAPSLRAENITFARGEVFVNHGSGFTPVTGHDELKIGDTIFAKPNGQAQVLFGDGCHFTVESGSALLIHGGPSPCAAGSNGNNDSIPNARSASGRVDFQDARAIGP</sequence>
<protein>
    <submittedName>
        <fullName evidence="1">Uncharacterized protein</fullName>
    </submittedName>
</protein>
<dbReference type="Proteomes" id="UP000199423">
    <property type="component" value="Unassembled WGS sequence"/>
</dbReference>
<proteinExistence type="predicted"/>
<name>A0A1I7NDK4_9HYPH</name>
<dbReference type="STRING" id="51670.SAMN04488557_1718"/>
<dbReference type="AlphaFoldDB" id="A0A1I7NDK4"/>